<dbReference type="GO" id="GO:0051603">
    <property type="term" value="P:proteolysis involved in protein catabolic process"/>
    <property type="evidence" value="ECO:0007669"/>
    <property type="project" value="TreeGrafter"/>
</dbReference>
<dbReference type="PROSITE" id="PS00758">
    <property type="entry name" value="ARGE_DAPE_CPG2_1"/>
    <property type="match status" value="1"/>
</dbReference>
<dbReference type="CDD" id="cd05674">
    <property type="entry name" value="M20_yscS"/>
    <property type="match status" value="1"/>
</dbReference>
<dbReference type="SUPFAM" id="SSF53187">
    <property type="entry name" value="Zn-dependent exopeptidases"/>
    <property type="match status" value="1"/>
</dbReference>
<reference evidence="10 11" key="1">
    <citation type="submission" date="2014-04" db="EMBL/GenBank/DDBJ databases">
        <authorList>
            <consortium name="DOE Joint Genome Institute"/>
            <person name="Kuo A."/>
            <person name="Kohler A."/>
            <person name="Costa M.D."/>
            <person name="Nagy L.G."/>
            <person name="Floudas D."/>
            <person name="Copeland A."/>
            <person name="Barry K.W."/>
            <person name="Cichocki N."/>
            <person name="Veneault-Fourrey C."/>
            <person name="LaButti K."/>
            <person name="Lindquist E.A."/>
            <person name="Lipzen A."/>
            <person name="Lundell T."/>
            <person name="Morin E."/>
            <person name="Murat C."/>
            <person name="Sun H."/>
            <person name="Tunlid A."/>
            <person name="Henrissat B."/>
            <person name="Grigoriev I.V."/>
            <person name="Hibbett D.S."/>
            <person name="Martin F."/>
            <person name="Nordberg H.P."/>
            <person name="Cantor M.N."/>
            <person name="Hua S.X."/>
        </authorList>
    </citation>
    <scope>NUCLEOTIDE SEQUENCE [LARGE SCALE GENOMIC DNA]</scope>
    <source>
        <strain evidence="10 11">Marx 270</strain>
    </source>
</reference>
<evidence type="ECO:0000256" key="7">
    <source>
        <dbReference type="PIRSR" id="PIRSR037217-2"/>
    </source>
</evidence>
<keyword evidence="11" id="KW-1185">Reference proteome</keyword>
<dbReference type="InParanoid" id="A0A0C3JXE7"/>
<feature type="transmembrane region" description="Helical" evidence="8">
    <location>
        <begin position="34"/>
        <end position="52"/>
    </location>
</feature>
<feature type="binding site" evidence="7">
    <location>
        <position position="575"/>
    </location>
    <ligand>
        <name>Zn(2+)</name>
        <dbReference type="ChEBI" id="CHEBI:29105"/>
        <label>1</label>
    </ligand>
</feature>
<dbReference type="Gene3D" id="3.40.630.10">
    <property type="entry name" value="Zn peptidases"/>
    <property type="match status" value="1"/>
</dbReference>
<dbReference type="FunFam" id="3.40.630.10:FF:000027">
    <property type="entry name" value="N-fatty-acyl-amino acid synthase/hydrolase PM20D1"/>
    <property type="match status" value="1"/>
</dbReference>
<protein>
    <recommendedName>
        <fullName evidence="9">Peptidase M20 dimerisation domain-containing protein</fullName>
    </recommendedName>
</protein>
<evidence type="ECO:0000313" key="11">
    <source>
        <dbReference type="Proteomes" id="UP000054217"/>
    </source>
</evidence>
<evidence type="ECO:0000259" key="9">
    <source>
        <dbReference type="Pfam" id="PF07687"/>
    </source>
</evidence>
<keyword evidence="5 7" id="KW-0862">Zinc</keyword>
<feature type="binding site" evidence="7">
    <location>
        <position position="281"/>
    </location>
    <ligand>
        <name>Zn(2+)</name>
        <dbReference type="ChEBI" id="CHEBI:29105"/>
        <label>2</label>
    </ligand>
</feature>
<dbReference type="Gene3D" id="3.30.70.360">
    <property type="match status" value="1"/>
</dbReference>
<sequence length="606" mass="66083">MSSKVTTTILSAPTRSLPAPALVQSRSRYSTTRAIGLLAAVAVLCLFANYTTRHCWFTHPHKFDRHDTDALVNICPQVPPLVPQQNFDIWESLGTTYDSAVFKAKAVSWLAGAVQVPTESYDYFGSPGTDSRWGKFHAFHAYLRKAFALAHAELEMTTVNTYGLIFVWTGSNEGLKPLLLAAHQDVVPVEPTTVDKWIHPPFSGHYDGTYIWGRGSCDDKSGLIGIMSAIETLLANGYRPTRTVVLAFGFDEESSGMHGAGTLAAKLEEMFGQNGYAMIVDEGPGYGEQYGRIIATPGIAEKGSVDVRIEVTTPGGHSSLPPPHTTIGILAELLVKIEANPFKAQLARNSPTYKMFQCLAAHAPDLPEQLQKVILASAYSDEALRTAEDTLFTNLAFKNLVRTTQAIDIVQGGVKVNALPEQAWAVVNHRISTESSIAAIEARDTDLLSPLASKFNLTYTAFGKTVDHGDNVDTFPAYGNLTLSKAFGKNGLEPTPTAPFEGDDAVPYQILSGSIKAAFNRHRRIEGNDDAIVVSPGIMSGNTDMKFYWKLTPHIFRYQHISSKDGGAFPANNIHTVNEAMSIDNFLEVIHFYTTLILNVDESALP</sequence>
<feature type="binding site" evidence="7">
    <location>
        <position position="253"/>
    </location>
    <ligand>
        <name>Zn(2+)</name>
        <dbReference type="ChEBI" id="CHEBI:29105"/>
        <label>1</label>
    </ligand>
</feature>
<accession>A0A0C3JXE7</accession>
<dbReference type="InterPro" id="IPR017141">
    <property type="entry name" value="Pept_M20_carboxypep"/>
</dbReference>
<dbReference type="GO" id="GO:0000328">
    <property type="term" value="C:fungal-type vacuole lumen"/>
    <property type="evidence" value="ECO:0007669"/>
    <property type="project" value="TreeGrafter"/>
</dbReference>
<feature type="domain" description="Peptidase M20 dimerisation" evidence="9">
    <location>
        <begin position="299"/>
        <end position="450"/>
    </location>
</feature>
<keyword evidence="8" id="KW-0812">Transmembrane</keyword>
<evidence type="ECO:0000256" key="2">
    <source>
        <dbReference type="ARBA" id="ARBA00022670"/>
    </source>
</evidence>
<dbReference type="HOGENOM" id="CLU_021802_11_0_1"/>
<dbReference type="InterPro" id="IPR001261">
    <property type="entry name" value="ArgE/DapE_CS"/>
</dbReference>
<evidence type="ECO:0000256" key="3">
    <source>
        <dbReference type="ARBA" id="ARBA00022723"/>
    </source>
</evidence>
<dbReference type="InterPro" id="IPR011650">
    <property type="entry name" value="Peptidase_M20_dimer"/>
</dbReference>
<evidence type="ECO:0000256" key="5">
    <source>
        <dbReference type="ARBA" id="ARBA00022833"/>
    </source>
</evidence>
<keyword evidence="2" id="KW-0645">Protease</keyword>
<dbReference type="Proteomes" id="UP000054217">
    <property type="component" value="Unassembled WGS sequence"/>
</dbReference>
<dbReference type="Pfam" id="PF01546">
    <property type="entry name" value="Peptidase_M20"/>
    <property type="match status" value="1"/>
</dbReference>
<dbReference type="Gene3D" id="1.10.150.900">
    <property type="match status" value="1"/>
</dbReference>
<evidence type="ECO:0000256" key="4">
    <source>
        <dbReference type="ARBA" id="ARBA00022801"/>
    </source>
</evidence>
<dbReference type="InterPro" id="IPR047177">
    <property type="entry name" value="Pept_M20A"/>
</dbReference>
<name>A0A0C3JXE7_PISTI</name>
<keyword evidence="8" id="KW-0472">Membrane</keyword>
<feature type="active site" description="Proton acceptor" evidence="6">
    <location>
        <position position="252"/>
    </location>
</feature>
<proteinExistence type="inferred from homology"/>
<evidence type="ECO:0000256" key="6">
    <source>
        <dbReference type="PIRSR" id="PIRSR037217-1"/>
    </source>
</evidence>
<dbReference type="InterPro" id="IPR002933">
    <property type="entry name" value="Peptidase_M20"/>
</dbReference>
<dbReference type="PANTHER" id="PTHR45962">
    <property type="entry name" value="N-FATTY-ACYL-AMINO ACID SYNTHASE/HYDROLASE PM20D1"/>
    <property type="match status" value="1"/>
</dbReference>
<organism evidence="10 11">
    <name type="scientific">Pisolithus tinctorius Marx 270</name>
    <dbReference type="NCBI Taxonomy" id="870435"/>
    <lineage>
        <taxon>Eukaryota</taxon>
        <taxon>Fungi</taxon>
        <taxon>Dikarya</taxon>
        <taxon>Basidiomycota</taxon>
        <taxon>Agaricomycotina</taxon>
        <taxon>Agaricomycetes</taxon>
        <taxon>Agaricomycetidae</taxon>
        <taxon>Boletales</taxon>
        <taxon>Sclerodermatineae</taxon>
        <taxon>Pisolithaceae</taxon>
        <taxon>Pisolithus</taxon>
    </lineage>
</organism>
<dbReference type="GO" id="GO:0004181">
    <property type="term" value="F:metallocarboxypeptidase activity"/>
    <property type="evidence" value="ECO:0007669"/>
    <property type="project" value="InterPro"/>
</dbReference>
<comment type="similarity">
    <text evidence="1">Belongs to the peptidase M20A family.</text>
</comment>
<dbReference type="STRING" id="870435.A0A0C3JXE7"/>
<keyword evidence="8" id="KW-1133">Transmembrane helix</keyword>
<reference evidence="11" key="2">
    <citation type="submission" date="2015-01" db="EMBL/GenBank/DDBJ databases">
        <title>Evolutionary Origins and Diversification of the Mycorrhizal Mutualists.</title>
        <authorList>
            <consortium name="DOE Joint Genome Institute"/>
            <consortium name="Mycorrhizal Genomics Consortium"/>
            <person name="Kohler A."/>
            <person name="Kuo A."/>
            <person name="Nagy L.G."/>
            <person name="Floudas D."/>
            <person name="Copeland A."/>
            <person name="Barry K.W."/>
            <person name="Cichocki N."/>
            <person name="Veneault-Fourrey C."/>
            <person name="LaButti K."/>
            <person name="Lindquist E.A."/>
            <person name="Lipzen A."/>
            <person name="Lundell T."/>
            <person name="Morin E."/>
            <person name="Murat C."/>
            <person name="Riley R."/>
            <person name="Ohm R."/>
            <person name="Sun H."/>
            <person name="Tunlid A."/>
            <person name="Henrissat B."/>
            <person name="Grigoriev I.V."/>
            <person name="Hibbett D.S."/>
            <person name="Martin F."/>
        </authorList>
    </citation>
    <scope>NUCLEOTIDE SEQUENCE [LARGE SCALE GENOMIC DNA]</scope>
    <source>
        <strain evidence="11">Marx 270</strain>
    </source>
</reference>
<dbReference type="PIRSF" id="PIRSF037217">
    <property type="entry name" value="Carboxypeptidase_S"/>
    <property type="match status" value="1"/>
</dbReference>
<evidence type="ECO:0000313" key="10">
    <source>
        <dbReference type="EMBL" id="KIO13803.1"/>
    </source>
</evidence>
<dbReference type="Pfam" id="PF07687">
    <property type="entry name" value="M20_dimer"/>
    <property type="match status" value="1"/>
</dbReference>
<evidence type="ECO:0000256" key="8">
    <source>
        <dbReference type="SAM" id="Phobius"/>
    </source>
</evidence>
<feature type="binding site" evidence="7">
    <location>
        <position position="218"/>
    </location>
    <ligand>
        <name>Zn(2+)</name>
        <dbReference type="ChEBI" id="CHEBI:29105"/>
        <label>1</label>
    </ligand>
</feature>
<dbReference type="OrthoDB" id="3064516at2759"/>
<dbReference type="PROSITE" id="PS00759">
    <property type="entry name" value="ARGE_DAPE_CPG2_2"/>
    <property type="match status" value="1"/>
</dbReference>
<dbReference type="GO" id="GO:0046872">
    <property type="term" value="F:metal ion binding"/>
    <property type="evidence" value="ECO:0007669"/>
    <property type="project" value="UniProtKB-KW"/>
</dbReference>
<feature type="active site" evidence="6">
    <location>
        <position position="185"/>
    </location>
</feature>
<gene>
    <name evidence="10" type="ORF">M404DRAFT_992035</name>
</gene>
<dbReference type="EMBL" id="KN831945">
    <property type="protein sequence ID" value="KIO13803.1"/>
    <property type="molecule type" value="Genomic_DNA"/>
</dbReference>
<feature type="binding site" evidence="7">
    <location>
        <position position="218"/>
    </location>
    <ligand>
        <name>Zn(2+)</name>
        <dbReference type="ChEBI" id="CHEBI:29105"/>
        <label>2</label>
    </ligand>
</feature>
<evidence type="ECO:0000256" key="1">
    <source>
        <dbReference type="ARBA" id="ARBA00006247"/>
    </source>
</evidence>
<feature type="binding site" evidence="7">
    <location>
        <position position="183"/>
    </location>
    <ligand>
        <name>Zn(2+)</name>
        <dbReference type="ChEBI" id="CHEBI:29105"/>
        <label>2</label>
    </ligand>
</feature>
<keyword evidence="3 7" id="KW-0479">Metal-binding</keyword>
<dbReference type="SUPFAM" id="SSF55031">
    <property type="entry name" value="Bacterial exopeptidase dimerisation domain"/>
    <property type="match status" value="1"/>
</dbReference>
<dbReference type="FunCoup" id="A0A0C3JXE7">
    <property type="interactions" value="10"/>
</dbReference>
<dbReference type="PANTHER" id="PTHR45962:SF1">
    <property type="entry name" value="N-FATTY-ACYL-AMINO ACID SYNTHASE_HYDROLASE PM20D1"/>
    <property type="match status" value="1"/>
</dbReference>
<keyword evidence="4" id="KW-0378">Hydrolase</keyword>
<dbReference type="InterPro" id="IPR036264">
    <property type="entry name" value="Bact_exopeptidase_dim_dom"/>
</dbReference>
<dbReference type="AlphaFoldDB" id="A0A0C3JXE7"/>